<dbReference type="InterPro" id="IPR002110">
    <property type="entry name" value="Ankyrin_rpt"/>
</dbReference>
<dbReference type="Proteomes" id="UP000009062">
    <property type="component" value="Chromosome"/>
</dbReference>
<dbReference type="SUPFAM" id="SSF48403">
    <property type="entry name" value="Ankyrin repeat"/>
    <property type="match status" value="1"/>
</dbReference>
<dbReference type="InterPro" id="IPR036770">
    <property type="entry name" value="Ankyrin_rpt-contain_sf"/>
</dbReference>
<keyword evidence="1" id="KW-0677">Repeat</keyword>
<dbReference type="InterPro" id="IPR050745">
    <property type="entry name" value="Multifunctional_regulatory"/>
</dbReference>
<feature type="repeat" description="ANK" evidence="3">
    <location>
        <begin position="85"/>
        <end position="117"/>
    </location>
</feature>
<dbReference type="STRING" id="698757.Pogu_2135"/>
<accession>H6QCW6</accession>
<dbReference type="KEGG" id="pog:Pogu_2135"/>
<evidence type="ECO:0000256" key="1">
    <source>
        <dbReference type="ARBA" id="ARBA00022737"/>
    </source>
</evidence>
<evidence type="ECO:0000256" key="3">
    <source>
        <dbReference type="PROSITE-ProRule" id="PRU00023"/>
    </source>
</evidence>
<protein>
    <submittedName>
        <fullName evidence="4">Ankyrin repeat protein</fullName>
    </submittedName>
</protein>
<dbReference type="PROSITE" id="PS50297">
    <property type="entry name" value="ANK_REP_REGION"/>
    <property type="match status" value="2"/>
</dbReference>
<dbReference type="Gene3D" id="1.25.40.20">
    <property type="entry name" value="Ankyrin repeat-containing domain"/>
    <property type="match status" value="2"/>
</dbReference>
<dbReference type="HOGENOM" id="CLU_582191_0_0_2"/>
<dbReference type="Pfam" id="PF12796">
    <property type="entry name" value="Ank_2"/>
    <property type="match status" value="1"/>
</dbReference>
<proteinExistence type="predicted"/>
<dbReference type="PANTHER" id="PTHR24189:SF50">
    <property type="entry name" value="ANKYRIN REPEAT AND SOCS BOX PROTEIN 2"/>
    <property type="match status" value="1"/>
</dbReference>
<reference evidence="4 5" key="1">
    <citation type="journal article" date="2012" name="Stand. Genomic Sci.">
        <title>Complete genome sequence of Pyrobaculum oguniense.</title>
        <authorList>
            <person name="Bernick D.L."/>
            <person name="Karplus K."/>
            <person name="Lui L.M."/>
            <person name="Coker J.K."/>
            <person name="Murphy J.N."/>
            <person name="Chan P.P."/>
            <person name="Cozen A.E."/>
            <person name="Lowe T.M."/>
        </authorList>
    </citation>
    <scope>NUCLEOTIDE SEQUENCE [LARGE SCALE GENOMIC DNA]</scope>
    <source>
        <strain evidence="4 5">TE7</strain>
    </source>
</reference>
<dbReference type="eggNOG" id="arCOG04004">
    <property type="taxonomic scope" value="Archaea"/>
</dbReference>
<feature type="repeat" description="ANK" evidence="3">
    <location>
        <begin position="118"/>
        <end position="150"/>
    </location>
</feature>
<dbReference type="PANTHER" id="PTHR24189">
    <property type="entry name" value="MYOTROPHIN"/>
    <property type="match status" value="1"/>
</dbReference>
<dbReference type="SMART" id="SM00248">
    <property type="entry name" value="ANK"/>
    <property type="match status" value="5"/>
</dbReference>
<keyword evidence="5" id="KW-1185">Reference proteome</keyword>
<name>H6QCW6_PYROT</name>
<evidence type="ECO:0000256" key="2">
    <source>
        <dbReference type="ARBA" id="ARBA00023043"/>
    </source>
</evidence>
<keyword evidence="2 3" id="KW-0040">ANK repeat</keyword>
<dbReference type="AlphaFoldDB" id="H6QCW6"/>
<dbReference type="PROSITE" id="PS50088">
    <property type="entry name" value="ANK_REPEAT"/>
    <property type="match status" value="2"/>
</dbReference>
<gene>
    <name evidence="4" type="ordered locus">Pogu_2135</name>
</gene>
<dbReference type="EMBL" id="CP003316">
    <property type="protein sequence ID" value="AFA40162.1"/>
    <property type="molecule type" value="Genomic_DNA"/>
</dbReference>
<evidence type="ECO:0000313" key="4">
    <source>
        <dbReference type="EMBL" id="AFA40162.1"/>
    </source>
</evidence>
<sequence>MSSPVIELKKLVIKNDVIALKINPGLSQYAGVLLGDRTALQLAVILDRREIVELLLQNNKELLNWADWRKKEELKALEAFGIDVPYETPLHTASRFCRPEIAELLLQYGADPNARDRDGFTPLHIATIHKCASVVELLLRHGADPHAVDGNNKRPYDAVQTPQLAYLYLRHGISSGYLRTLVAKHLCYEFVPEYLDVLSPDDLDFCVNREFLQRVLQYRRYDIAIITATRLGDVATVERILAERPELASVAFRYVDTPEMLEVVLKFYKPSDEDLQWLFEIAVEYDRQELAIYLLLNLNIRVDCYHLKNAKSVRVLEEILKRSGRLECYGLISSHIAVPGKLEVLARYYEFTADDLCYALEMGYAQSARIIAKHVVFVTPKHIDCICEYFDEEVLKILLERGLLDPNARCGKTLLLHEAAWHCARGLVDVLLRNGADVTATDAYGRFAPEVACREVADLFARL</sequence>
<organism evidence="4 5">
    <name type="scientific">Pyrobaculum oguniense (strain DSM 13380 / JCM 10595 / TE7)</name>
    <dbReference type="NCBI Taxonomy" id="698757"/>
    <lineage>
        <taxon>Archaea</taxon>
        <taxon>Thermoproteota</taxon>
        <taxon>Thermoprotei</taxon>
        <taxon>Thermoproteales</taxon>
        <taxon>Thermoproteaceae</taxon>
        <taxon>Pyrobaculum</taxon>
    </lineage>
</organism>
<evidence type="ECO:0000313" key="5">
    <source>
        <dbReference type="Proteomes" id="UP000009062"/>
    </source>
</evidence>